<gene>
    <name evidence="5" type="primary">flgA</name>
    <name evidence="5" type="ORF">HMPREF0908_1516</name>
</gene>
<keyword evidence="2" id="KW-0732">Signal</keyword>
<dbReference type="PANTHER" id="PTHR36307">
    <property type="entry name" value="FLAGELLA BASAL BODY P-RING FORMATION PROTEIN FLGA"/>
    <property type="match status" value="1"/>
</dbReference>
<dbReference type="InterPro" id="IPR013974">
    <property type="entry name" value="SAF"/>
</dbReference>
<keyword evidence="3" id="KW-0574">Periplasm</keyword>
<evidence type="ECO:0000256" key="3">
    <source>
        <dbReference type="ARBA" id="ARBA00022764"/>
    </source>
</evidence>
<keyword evidence="6" id="KW-1185">Reference proteome</keyword>
<dbReference type="InterPro" id="IPR017585">
    <property type="entry name" value="SAF_FlgA"/>
</dbReference>
<dbReference type="Gene3D" id="2.30.30.760">
    <property type="match status" value="1"/>
</dbReference>
<evidence type="ECO:0000313" key="6">
    <source>
        <dbReference type="Proteomes" id="UP000005309"/>
    </source>
</evidence>
<evidence type="ECO:0000256" key="2">
    <source>
        <dbReference type="ARBA" id="ARBA00022729"/>
    </source>
</evidence>
<dbReference type="eggNOG" id="COG1261">
    <property type="taxonomic scope" value="Bacteria"/>
</dbReference>
<evidence type="ECO:0000256" key="1">
    <source>
        <dbReference type="ARBA" id="ARBA00004418"/>
    </source>
</evidence>
<accession>C4V4T2</accession>
<dbReference type="STRING" id="638302.HMPREF0908_1516"/>
<evidence type="ECO:0000313" key="5">
    <source>
        <dbReference type="EMBL" id="EEQ48179.1"/>
    </source>
</evidence>
<protein>
    <submittedName>
        <fullName evidence="5">Flagella basal body P-ring formation protein FlgA</fullName>
    </submittedName>
</protein>
<dbReference type="GO" id="GO:0042597">
    <property type="term" value="C:periplasmic space"/>
    <property type="evidence" value="ECO:0007669"/>
    <property type="project" value="UniProtKB-SubCell"/>
</dbReference>
<name>C4V4T2_9FIRM</name>
<dbReference type="NCBIfam" id="TIGR03170">
    <property type="entry name" value="flgA_cterm"/>
    <property type="match status" value="1"/>
</dbReference>
<dbReference type="Gene3D" id="3.90.1210.10">
    <property type="entry name" value="Antifreeze-like/N-acetylneuraminic acid synthase C-terminal domain"/>
    <property type="match status" value="1"/>
</dbReference>
<keyword evidence="5" id="KW-0966">Cell projection</keyword>
<dbReference type="AlphaFoldDB" id="C4V4T2"/>
<comment type="caution">
    <text evidence="5">The sequence shown here is derived from an EMBL/GenBank/DDBJ whole genome shotgun (WGS) entry which is preliminary data.</text>
</comment>
<evidence type="ECO:0000259" key="4">
    <source>
        <dbReference type="SMART" id="SM00858"/>
    </source>
</evidence>
<reference evidence="5 6" key="1">
    <citation type="submission" date="2009-04" db="EMBL/GenBank/DDBJ databases">
        <authorList>
            <person name="Qin X."/>
            <person name="Bachman B."/>
            <person name="Battles P."/>
            <person name="Bell A."/>
            <person name="Bess C."/>
            <person name="Bickham C."/>
            <person name="Chaboub L."/>
            <person name="Chen D."/>
            <person name="Coyle M."/>
            <person name="Deiros D.R."/>
            <person name="Dinh H."/>
            <person name="Forbes L."/>
            <person name="Fowler G."/>
            <person name="Francisco L."/>
            <person name="Fu Q."/>
            <person name="Gubbala S."/>
            <person name="Hale W."/>
            <person name="Han Y."/>
            <person name="Hemphill L."/>
            <person name="Highlander S.K."/>
            <person name="Hirani K."/>
            <person name="Hogues M."/>
            <person name="Jackson L."/>
            <person name="Jakkamsetti A."/>
            <person name="Javaid M."/>
            <person name="Jiang H."/>
            <person name="Korchina V."/>
            <person name="Kovar C."/>
            <person name="Lara F."/>
            <person name="Lee S."/>
            <person name="Mata R."/>
            <person name="Mathew T."/>
            <person name="Moen C."/>
            <person name="Morales K."/>
            <person name="Munidasa M."/>
            <person name="Nazareth L."/>
            <person name="Ngo R."/>
            <person name="Nguyen L."/>
            <person name="Okwuonu G."/>
            <person name="Ongeri F."/>
            <person name="Patil S."/>
            <person name="Petrosino J."/>
            <person name="Pham C."/>
            <person name="Pham P."/>
            <person name="Pu L.-L."/>
            <person name="Puazo M."/>
            <person name="Raj R."/>
            <person name="Reid J."/>
            <person name="Rouhana J."/>
            <person name="Saada N."/>
            <person name="Shang Y."/>
            <person name="Simmons D."/>
            <person name="Thornton R."/>
            <person name="Warren J."/>
            <person name="Weissenberger G."/>
            <person name="Zhang J."/>
            <person name="Zhang L."/>
            <person name="Zhou C."/>
            <person name="Zhu D."/>
            <person name="Muzny D."/>
            <person name="Worley K."/>
            <person name="Gibbs R."/>
        </authorList>
    </citation>
    <scope>NUCLEOTIDE SEQUENCE [LARGE SCALE GENOMIC DNA]</scope>
    <source>
        <strain evidence="5 6">ATCC 43531</strain>
    </source>
</reference>
<sequence>MIWNRVFTAILFLWSGLFAFLWSHDALAASYAEGQAIRFPNVISAEQLAELAGQKIEAQLTALGETRRHEVHLQRRPGTIRLPAGEVTAVVTFPRGVPYGREFPVLCAVYVDGVLQRRASCYYQVTVYDRVLVAMTDIRMDEAITPANAHIEESSVDTLPETTVTDFSRLAGRVAGRYIRKGMVIAPPLLAMPRVVSAGSPVELVAESGGITIRAEGVALEAGRIGYVIRVRNASSGKLMRGRVIDEKTVQIIA</sequence>
<keyword evidence="5" id="KW-0969">Cilium</keyword>
<dbReference type="InterPro" id="IPR039246">
    <property type="entry name" value="Flagellar_FlgA"/>
</dbReference>
<dbReference type="SMART" id="SM00858">
    <property type="entry name" value="SAF"/>
    <property type="match status" value="1"/>
</dbReference>
<dbReference type="CDD" id="cd11614">
    <property type="entry name" value="SAF_CpaB_FlgA_like"/>
    <property type="match status" value="1"/>
</dbReference>
<comment type="subcellular location">
    <subcellularLocation>
        <location evidence="1">Periplasm</location>
    </subcellularLocation>
</comment>
<keyword evidence="5" id="KW-0282">Flagellum</keyword>
<proteinExistence type="predicted"/>
<organism evidence="5 6">
    <name type="scientific">Selenomonas flueggei ATCC 43531</name>
    <dbReference type="NCBI Taxonomy" id="638302"/>
    <lineage>
        <taxon>Bacteria</taxon>
        <taxon>Bacillati</taxon>
        <taxon>Bacillota</taxon>
        <taxon>Negativicutes</taxon>
        <taxon>Selenomonadales</taxon>
        <taxon>Selenomonadaceae</taxon>
        <taxon>Selenomonas</taxon>
    </lineage>
</organism>
<dbReference type="PANTHER" id="PTHR36307:SF1">
    <property type="entry name" value="FLAGELLA BASAL BODY P-RING FORMATION PROTEIN FLGA"/>
    <property type="match status" value="1"/>
</dbReference>
<dbReference type="Pfam" id="PF13144">
    <property type="entry name" value="ChapFlgA"/>
    <property type="match status" value="1"/>
</dbReference>
<dbReference type="EMBL" id="ACLA01000021">
    <property type="protein sequence ID" value="EEQ48179.1"/>
    <property type="molecule type" value="Genomic_DNA"/>
</dbReference>
<dbReference type="RefSeq" id="WP_006690250.1">
    <property type="nucleotide sequence ID" value="NZ_GG694006.1"/>
</dbReference>
<feature type="domain" description="SAF" evidence="4">
    <location>
        <begin position="129"/>
        <end position="191"/>
    </location>
</feature>
<dbReference type="HOGENOM" id="CLU_1093690_0_0_9"/>
<dbReference type="OrthoDB" id="1663924at2"/>
<dbReference type="Proteomes" id="UP000005309">
    <property type="component" value="Unassembled WGS sequence"/>
</dbReference>
<dbReference type="GO" id="GO:0044780">
    <property type="term" value="P:bacterial-type flagellum assembly"/>
    <property type="evidence" value="ECO:0007669"/>
    <property type="project" value="InterPro"/>
</dbReference>